<evidence type="ECO:0000313" key="4">
    <source>
        <dbReference type="EMBL" id="GAI80178.1"/>
    </source>
</evidence>
<feature type="domain" description="Alcohol dehydrogenase-like N-terminal" evidence="3">
    <location>
        <begin position="25"/>
        <end position="127"/>
    </location>
</feature>
<keyword evidence="1" id="KW-0560">Oxidoreductase</keyword>
<gene>
    <name evidence="4" type="ORF">S12H4_14165</name>
</gene>
<dbReference type="InterPro" id="IPR011032">
    <property type="entry name" value="GroES-like_sf"/>
</dbReference>
<comment type="caution">
    <text evidence="4">The sequence shown here is derived from an EMBL/GenBank/DDBJ whole genome shotgun (WGS) entry which is preliminary data.</text>
</comment>
<dbReference type="InterPro" id="IPR013149">
    <property type="entry name" value="ADH-like_C"/>
</dbReference>
<dbReference type="GO" id="GO:0016491">
    <property type="term" value="F:oxidoreductase activity"/>
    <property type="evidence" value="ECO:0007669"/>
    <property type="project" value="UniProtKB-KW"/>
</dbReference>
<dbReference type="AlphaFoldDB" id="X1RHT9"/>
<feature type="domain" description="Alcohol dehydrogenase-like C-terminal" evidence="2">
    <location>
        <begin position="176"/>
        <end position="305"/>
    </location>
</feature>
<dbReference type="InterPro" id="IPR036291">
    <property type="entry name" value="NAD(P)-bd_dom_sf"/>
</dbReference>
<dbReference type="CDD" id="cd08235">
    <property type="entry name" value="iditol_2_DH_like"/>
    <property type="match status" value="1"/>
</dbReference>
<dbReference type="SUPFAM" id="SSF50129">
    <property type="entry name" value="GroES-like"/>
    <property type="match status" value="1"/>
</dbReference>
<dbReference type="PANTHER" id="PTHR43401">
    <property type="entry name" value="L-THREONINE 3-DEHYDROGENASE"/>
    <property type="match status" value="1"/>
</dbReference>
<dbReference type="Gene3D" id="3.90.180.10">
    <property type="entry name" value="Medium-chain alcohol dehydrogenases, catalytic domain"/>
    <property type="match status" value="1"/>
</dbReference>
<sequence>MRALVYHAIQDFRIEEIEKPACPPEGLLLKVKACGLCGGDVRTYFGGHKSVTPPWIIGHEIAGIVEEVGDQTKGFHKGDRLAVAPVVYCGKCPFCLQGKYYLCQNVKEIAQHWPGGFAEFMAIPEEALKLGNVNVIPEGLSFEEAAISEPPSSCLNAQDRAQVGMGDSVVIIGAGPVGCFHCEIARIRGALKIVMVDLLNERLKLAERFSPDLLLESSDSGYLKKINDETQGLGADVVIVACSSTKAQQDALEIARNGGRVIFFGGLPPGKSSSSLDANLLHYKNLQIFGAYSFSPQHHRLSLKLISKRKIDAKKYIT</sequence>
<name>X1RHT9_9ZZZZ</name>
<protein>
    <recommendedName>
        <fullName evidence="5">Enoyl reductase (ER) domain-containing protein</fullName>
    </recommendedName>
</protein>
<evidence type="ECO:0000259" key="3">
    <source>
        <dbReference type="Pfam" id="PF08240"/>
    </source>
</evidence>
<evidence type="ECO:0008006" key="5">
    <source>
        <dbReference type="Google" id="ProtNLM"/>
    </source>
</evidence>
<dbReference type="PANTHER" id="PTHR43401:SF2">
    <property type="entry name" value="L-THREONINE 3-DEHYDROGENASE"/>
    <property type="match status" value="1"/>
</dbReference>
<dbReference type="Pfam" id="PF00107">
    <property type="entry name" value="ADH_zinc_N"/>
    <property type="match status" value="1"/>
</dbReference>
<dbReference type="InterPro" id="IPR013154">
    <property type="entry name" value="ADH-like_N"/>
</dbReference>
<organism evidence="4">
    <name type="scientific">marine sediment metagenome</name>
    <dbReference type="NCBI Taxonomy" id="412755"/>
    <lineage>
        <taxon>unclassified sequences</taxon>
        <taxon>metagenomes</taxon>
        <taxon>ecological metagenomes</taxon>
    </lineage>
</organism>
<dbReference type="InterPro" id="IPR050129">
    <property type="entry name" value="Zn_alcohol_dh"/>
</dbReference>
<evidence type="ECO:0000256" key="1">
    <source>
        <dbReference type="ARBA" id="ARBA00023002"/>
    </source>
</evidence>
<accession>X1RHT9</accession>
<dbReference type="Pfam" id="PF08240">
    <property type="entry name" value="ADH_N"/>
    <property type="match status" value="1"/>
</dbReference>
<dbReference type="Gene3D" id="3.40.50.720">
    <property type="entry name" value="NAD(P)-binding Rossmann-like Domain"/>
    <property type="match status" value="1"/>
</dbReference>
<evidence type="ECO:0000259" key="2">
    <source>
        <dbReference type="Pfam" id="PF00107"/>
    </source>
</evidence>
<reference evidence="4" key="1">
    <citation type="journal article" date="2014" name="Front. Microbiol.">
        <title>High frequency of phylogenetically diverse reductive dehalogenase-homologous genes in deep subseafloor sedimentary metagenomes.</title>
        <authorList>
            <person name="Kawai M."/>
            <person name="Futagami T."/>
            <person name="Toyoda A."/>
            <person name="Takaki Y."/>
            <person name="Nishi S."/>
            <person name="Hori S."/>
            <person name="Arai W."/>
            <person name="Tsubouchi T."/>
            <person name="Morono Y."/>
            <person name="Uchiyama I."/>
            <person name="Ito T."/>
            <person name="Fujiyama A."/>
            <person name="Inagaki F."/>
            <person name="Takami H."/>
        </authorList>
    </citation>
    <scope>NUCLEOTIDE SEQUENCE</scope>
    <source>
        <strain evidence="4">Expedition CK06-06</strain>
    </source>
</reference>
<proteinExistence type="predicted"/>
<dbReference type="EMBL" id="BARW01006746">
    <property type="protein sequence ID" value="GAI80178.1"/>
    <property type="molecule type" value="Genomic_DNA"/>
</dbReference>
<feature type="non-terminal residue" evidence="4">
    <location>
        <position position="318"/>
    </location>
</feature>
<dbReference type="SUPFAM" id="SSF51735">
    <property type="entry name" value="NAD(P)-binding Rossmann-fold domains"/>
    <property type="match status" value="1"/>
</dbReference>